<dbReference type="PANTHER" id="PTHR46481">
    <property type="entry name" value="ZINC FINGER BED DOMAIN-CONTAINING PROTEIN 4"/>
    <property type="match status" value="1"/>
</dbReference>
<name>A0AAW2DBZ0_9ROSI</name>
<evidence type="ECO:0000313" key="1">
    <source>
        <dbReference type="EMBL" id="KAL0007916.1"/>
    </source>
</evidence>
<organism evidence="1 2">
    <name type="scientific">Lithocarpus litseifolius</name>
    <dbReference type="NCBI Taxonomy" id="425828"/>
    <lineage>
        <taxon>Eukaryota</taxon>
        <taxon>Viridiplantae</taxon>
        <taxon>Streptophyta</taxon>
        <taxon>Embryophyta</taxon>
        <taxon>Tracheophyta</taxon>
        <taxon>Spermatophyta</taxon>
        <taxon>Magnoliopsida</taxon>
        <taxon>eudicotyledons</taxon>
        <taxon>Gunneridae</taxon>
        <taxon>Pentapetalae</taxon>
        <taxon>rosids</taxon>
        <taxon>fabids</taxon>
        <taxon>Fagales</taxon>
        <taxon>Fagaceae</taxon>
        <taxon>Lithocarpus</taxon>
    </lineage>
</organism>
<keyword evidence="2" id="KW-1185">Reference proteome</keyword>
<dbReference type="Proteomes" id="UP001459277">
    <property type="component" value="Unassembled WGS sequence"/>
</dbReference>
<dbReference type="PANTHER" id="PTHR46481:SF3">
    <property type="entry name" value="HAT-LIKE TRANSPOSASE RNASE-H FOLD DOMAIN-CONTAINING PROTEIN"/>
    <property type="match status" value="1"/>
</dbReference>
<protein>
    <submittedName>
        <fullName evidence="1">Uncharacterized protein</fullName>
    </submittedName>
</protein>
<dbReference type="EMBL" id="JAZDWU010000003">
    <property type="protein sequence ID" value="KAL0007916.1"/>
    <property type="molecule type" value="Genomic_DNA"/>
</dbReference>
<accession>A0AAW2DBZ0</accession>
<reference evidence="1 2" key="1">
    <citation type="submission" date="2024-01" db="EMBL/GenBank/DDBJ databases">
        <title>A telomere-to-telomere, gap-free genome of sweet tea (Lithocarpus litseifolius).</title>
        <authorList>
            <person name="Zhou J."/>
        </authorList>
    </citation>
    <scope>NUCLEOTIDE SEQUENCE [LARGE SCALE GENOMIC DNA]</scope>
    <source>
        <strain evidence="1">Zhou-2022a</strain>
        <tissue evidence="1">Leaf</tissue>
    </source>
</reference>
<evidence type="ECO:0000313" key="2">
    <source>
        <dbReference type="Proteomes" id="UP001459277"/>
    </source>
</evidence>
<comment type="caution">
    <text evidence="1">The sequence shown here is derived from an EMBL/GenBank/DDBJ whole genome shotgun (WGS) entry which is preliminary data.</text>
</comment>
<dbReference type="InterPro" id="IPR052035">
    <property type="entry name" value="ZnF_BED_domain_contain"/>
</dbReference>
<gene>
    <name evidence="1" type="ORF">SO802_009418</name>
</gene>
<proteinExistence type="predicted"/>
<dbReference type="AlphaFoldDB" id="A0AAW2DBZ0"/>
<sequence length="112" mass="13401">MKTYIRSQCLKYPYRKEEKTQSTLAFKPKEEGESNGRHVPHVFNFEACKKALAKMIILDELFFRFVEGLSFRRFMSVAQPRFHPIHCRTTIDKAFIRVFLDEKQKLKEALRE</sequence>